<reference evidence="11 12" key="1">
    <citation type="submission" date="2020-08" db="EMBL/GenBank/DDBJ databases">
        <title>Plant Genome Project.</title>
        <authorList>
            <person name="Zhang R.-G."/>
        </authorList>
    </citation>
    <scope>NUCLEOTIDE SEQUENCE [LARGE SCALE GENOMIC DNA]</scope>
    <source>
        <tissue evidence="11">Rhizome</tissue>
    </source>
</reference>
<evidence type="ECO:0000256" key="8">
    <source>
        <dbReference type="PROSITE-ProRule" id="PRU00175"/>
    </source>
</evidence>
<dbReference type="GO" id="GO:0008270">
    <property type="term" value="F:zinc ion binding"/>
    <property type="evidence" value="ECO:0007669"/>
    <property type="project" value="UniProtKB-KW"/>
</dbReference>
<keyword evidence="7" id="KW-0862">Zinc</keyword>
<keyword evidence="5 8" id="KW-0863">Zinc-finger</keyword>
<evidence type="ECO:0000313" key="11">
    <source>
        <dbReference type="EMBL" id="KAG6511454.1"/>
    </source>
</evidence>
<dbReference type="InterPro" id="IPR001841">
    <property type="entry name" value="Znf_RING"/>
</dbReference>
<dbReference type="PROSITE" id="PS50089">
    <property type="entry name" value="ZF_RING_2"/>
    <property type="match status" value="1"/>
</dbReference>
<dbReference type="GO" id="GO:0061630">
    <property type="term" value="F:ubiquitin protein ligase activity"/>
    <property type="evidence" value="ECO:0007669"/>
    <property type="project" value="UniProtKB-EC"/>
</dbReference>
<dbReference type="InterPro" id="IPR045191">
    <property type="entry name" value="MBR1/2-like"/>
</dbReference>
<proteinExistence type="predicted"/>
<comment type="catalytic activity">
    <reaction evidence="1">
        <text>S-ubiquitinyl-[E2 ubiquitin-conjugating enzyme]-L-cysteine + [acceptor protein]-L-lysine = [E2 ubiquitin-conjugating enzyme]-L-cysteine + N(6)-ubiquitinyl-[acceptor protein]-L-lysine.</text>
        <dbReference type="EC" id="2.3.2.27"/>
    </reaction>
</comment>
<dbReference type="AlphaFoldDB" id="A0A8J5LAY4"/>
<dbReference type="PANTHER" id="PTHR22937">
    <property type="entry name" value="E3 UBIQUITIN-PROTEIN LIGASE RNF165"/>
    <property type="match status" value="1"/>
</dbReference>
<keyword evidence="3" id="KW-0808">Transferase</keyword>
<dbReference type="OrthoDB" id="8062037at2759"/>
<evidence type="ECO:0000256" key="4">
    <source>
        <dbReference type="ARBA" id="ARBA00022723"/>
    </source>
</evidence>
<keyword evidence="4" id="KW-0479">Metal-binding</keyword>
<comment type="caution">
    <text evidence="11">The sequence shown here is derived from an EMBL/GenBank/DDBJ whole genome shotgun (WGS) entry which is preliminary data.</text>
</comment>
<evidence type="ECO:0000256" key="9">
    <source>
        <dbReference type="SAM" id="MobiDB-lite"/>
    </source>
</evidence>
<evidence type="ECO:0000256" key="5">
    <source>
        <dbReference type="ARBA" id="ARBA00022771"/>
    </source>
</evidence>
<protein>
    <recommendedName>
        <fullName evidence="2">RING-type E3 ubiquitin transferase</fullName>
        <ecNumber evidence="2">2.3.2.27</ecNumber>
    </recommendedName>
</protein>
<feature type="region of interest" description="Disordered" evidence="9">
    <location>
        <begin position="1"/>
        <end position="26"/>
    </location>
</feature>
<keyword evidence="12" id="KW-1185">Reference proteome</keyword>
<evidence type="ECO:0000256" key="7">
    <source>
        <dbReference type="ARBA" id="ARBA00022833"/>
    </source>
</evidence>
<evidence type="ECO:0000259" key="10">
    <source>
        <dbReference type="PROSITE" id="PS50089"/>
    </source>
</evidence>
<dbReference type="Pfam" id="PF13639">
    <property type="entry name" value="zf-RING_2"/>
    <property type="match status" value="1"/>
</dbReference>
<evidence type="ECO:0000256" key="1">
    <source>
        <dbReference type="ARBA" id="ARBA00000900"/>
    </source>
</evidence>
<organism evidence="11 12">
    <name type="scientific">Zingiber officinale</name>
    <name type="common">Ginger</name>
    <name type="synonym">Amomum zingiber</name>
    <dbReference type="NCBI Taxonomy" id="94328"/>
    <lineage>
        <taxon>Eukaryota</taxon>
        <taxon>Viridiplantae</taxon>
        <taxon>Streptophyta</taxon>
        <taxon>Embryophyta</taxon>
        <taxon>Tracheophyta</taxon>
        <taxon>Spermatophyta</taxon>
        <taxon>Magnoliopsida</taxon>
        <taxon>Liliopsida</taxon>
        <taxon>Zingiberales</taxon>
        <taxon>Zingiberaceae</taxon>
        <taxon>Zingiber</taxon>
    </lineage>
</organism>
<feature type="region of interest" description="Disordered" evidence="9">
    <location>
        <begin position="55"/>
        <end position="80"/>
    </location>
</feature>
<dbReference type="EC" id="2.3.2.27" evidence="2"/>
<evidence type="ECO:0000313" key="12">
    <source>
        <dbReference type="Proteomes" id="UP000734854"/>
    </source>
</evidence>
<dbReference type="Proteomes" id="UP000734854">
    <property type="component" value="Unassembled WGS sequence"/>
</dbReference>
<evidence type="ECO:0000256" key="2">
    <source>
        <dbReference type="ARBA" id="ARBA00012483"/>
    </source>
</evidence>
<feature type="domain" description="RING-type" evidence="10">
    <location>
        <begin position="585"/>
        <end position="626"/>
    </location>
</feature>
<name>A0A8J5LAY4_ZINOF</name>
<accession>A0A8J5LAY4</accession>
<evidence type="ECO:0000256" key="6">
    <source>
        <dbReference type="ARBA" id="ARBA00022786"/>
    </source>
</evidence>
<keyword evidence="6" id="KW-0833">Ubl conjugation pathway</keyword>
<dbReference type="EMBL" id="JACMSC010000008">
    <property type="protein sequence ID" value="KAG6511454.1"/>
    <property type="molecule type" value="Genomic_DNA"/>
</dbReference>
<evidence type="ECO:0000256" key="3">
    <source>
        <dbReference type="ARBA" id="ARBA00022679"/>
    </source>
</evidence>
<dbReference type="SMART" id="SM00184">
    <property type="entry name" value="RING"/>
    <property type="match status" value="1"/>
</dbReference>
<sequence length="633" mass="69349">MYQHTPLKGFFNDSQDNHELHGNLLSPTDNNLGGSFTGPKTASLSIWDPLAPSSSMPPANLGSHEQIKTESGLALSSSTNNEATGSWIRESVSEANNWSPFVSEYVGLSNSYENDGVPFPPFYDVNDLCAYSCSNAEPVGIGSQVLEPGLPEESCNRGLLQRPHVSLNESPSRTFENSFRVTDFFSKDNGGRQNVKLGDTNSSHKRKNVDVVCGESSPIISSTTFNDGITARIVASEDRSLVSGVGNEVGSKRNTRRRITHADQATTSTPNLYLEENSFALCDPWPSIEISFLDVPSNPSVHSRLTGRNVTPNRQHLAHAIPGSTLDLCPPFHVLGSSTSEVGSSSQSPMPCIDEASEELNFVSGSSTTTHRFFTSHNRMGPVQDQSNRGLARSSTILSGNAVPTSQVGTNLAFHQLTGENCAAHLHHRRALNQGAVLEPFNFDLHHDHPSKLVENVHHELGPVNRVYPHSFTRTLNMLPRQNGGVSGVPLSASGHATARREGRSRILEGPQVFESAVHWVRHSHDRYRDMRMDIDDMSYEELLALGERIGNVNCGLSEEKILSGLRQRKYISSSLEPSEDAEQCSICREEYVEGQELSRLDCDHDFHTVCIKKWLGIKNLCPICKATGIQGA</sequence>
<dbReference type="PANTHER" id="PTHR22937:SF213">
    <property type="entry name" value="RING-TYPE E3 UBIQUITIN TRANSFERASE"/>
    <property type="match status" value="1"/>
</dbReference>
<gene>
    <name evidence="11" type="ORF">ZIOFF_029522</name>
</gene>